<dbReference type="AlphaFoldDB" id="A0A6H9SWD3"/>
<keyword evidence="2" id="KW-0472">Membrane</keyword>
<proteinExistence type="predicted"/>
<dbReference type="Proteomes" id="UP000494222">
    <property type="component" value="Unassembled WGS sequence"/>
</dbReference>
<feature type="transmembrane region" description="Helical" evidence="2">
    <location>
        <begin position="254"/>
        <end position="271"/>
    </location>
</feature>
<protein>
    <recommendedName>
        <fullName evidence="7">Transmembrane protein</fullName>
    </recommendedName>
</protein>
<accession>A0A6H9SWD3</accession>
<dbReference type="GeneID" id="99790072"/>
<reference evidence="3 5" key="1">
    <citation type="submission" date="2019-09" db="EMBL/GenBank/DDBJ databases">
        <title>Draft genome sequences of 48 bacterial type strains from the CCUG.</title>
        <authorList>
            <person name="Tunovic T."/>
            <person name="Pineiro-Iglesias B."/>
            <person name="Unosson C."/>
            <person name="Inganas E."/>
            <person name="Ohlen M."/>
            <person name="Cardew S."/>
            <person name="Jensie-Markopoulos S."/>
            <person name="Salva-Serra F."/>
            <person name="Jaen-Luchoro D."/>
            <person name="Karlsson R."/>
            <person name="Svensson-Stadler L."/>
            <person name="Chun J."/>
            <person name="Moore E."/>
        </authorList>
    </citation>
    <scope>NUCLEOTIDE SEQUENCE [LARGE SCALE GENOMIC DNA]</scope>
    <source>
        <strain evidence="3 5">CCUG 54555</strain>
    </source>
</reference>
<evidence type="ECO:0000256" key="1">
    <source>
        <dbReference type="SAM" id="MobiDB-lite"/>
    </source>
</evidence>
<keyword evidence="2" id="KW-0812">Transmembrane</keyword>
<gene>
    <name evidence="4" type="ORF">BLA24064_02799</name>
    <name evidence="3" type="ORF">F7R21_20155</name>
</gene>
<evidence type="ECO:0008006" key="7">
    <source>
        <dbReference type="Google" id="ProtNLM"/>
    </source>
</evidence>
<feature type="compositionally biased region" description="Polar residues" evidence="1">
    <location>
        <begin position="8"/>
        <end position="25"/>
    </location>
</feature>
<sequence length="326" mass="36584">MTTRFDDTSSCSPDNASHTSLSPGTAATPRVITLPAHLRHIPSCSGIPDRSSTYVANIGLLLFFGTMFCGLLVAPFKDASFARIGLFGFGLWTTMLGVAAWAVVLVIRAAMNIGAWFEVDSTGFRYGIGKRANANAVQQEQRIEWREIVPSPDLRCDVEYNAASHVTMRPASFQFWRRDGKREPAKRYTLRTNLVDYGSDNTILCVRFKNRHELLVALLCGLAHQGLRFNPETFVAAGIHPETWQPLAKARRPALLWLLVIVVLASLAFWVWGRMSLPFSMAILVVSFGYYWTAGKYDFSPDIKHYPREPIMFRVDRDTPFDDAEA</sequence>
<evidence type="ECO:0000313" key="6">
    <source>
        <dbReference type="Proteomes" id="UP000494222"/>
    </source>
</evidence>
<keyword evidence="2" id="KW-1133">Transmembrane helix</keyword>
<keyword evidence="5" id="KW-1185">Reference proteome</keyword>
<dbReference type="OrthoDB" id="9033061at2"/>
<name>A0A6H9SWD3_9BURK</name>
<reference evidence="4 6" key="2">
    <citation type="submission" date="2019-09" db="EMBL/GenBank/DDBJ databases">
        <authorList>
            <person name="Depoorter E."/>
        </authorList>
    </citation>
    <scope>NUCLEOTIDE SEQUENCE [LARGE SCALE GENOMIC DNA]</scope>
    <source>
        <strain evidence="4">LMG 24064</strain>
    </source>
</reference>
<evidence type="ECO:0000313" key="3">
    <source>
        <dbReference type="EMBL" id="KAB0638361.1"/>
    </source>
</evidence>
<dbReference type="EMBL" id="VZOJ01000058">
    <property type="protein sequence ID" value="KAB0638361.1"/>
    <property type="molecule type" value="Genomic_DNA"/>
</dbReference>
<dbReference type="RefSeq" id="WP_151065899.1">
    <property type="nucleotide sequence ID" value="NZ_CABVPL010000017.1"/>
</dbReference>
<dbReference type="EMBL" id="CABVPL010000017">
    <property type="protein sequence ID" value="VWB60545.1"/>
    <property type="molecule type" value="Genomic_DNA"/>
</dbReference>
<dbReference type="Proteomes" id="UP000430232">
    <property type="component" value="Unassembled WGS sequence"/>
</dbReference>
<evidence type="ECO:0000256" key="2">
    <source>
        <dbReference type="SAM" id="Phobius"/>
    </source>
</evidence>
<organism evidence="3 5">
    <name type="scientific">Burkholderia latens</name>
    <dbReference type="NCBI Taxonomy" id="488446"/>
    <lineage>
        <taxon>Bacteria</taxon>
        <taxon>Pseudomonadati</taxon>
        <taxon>Pseudomonadota</taxon>
        <taxon>Betaproteobacteria</taxon>
        <taxon>Burkholderiales</taxon>
        <taxon>Burkholderiaceae</taxon>
        <taxon>Burkholderia</taxon>
        <taxon>Burkholderia cepacia complex</taxon>
    </lineage>
</organism>
<feature type="transmembrane region" description="Helical" evidence="2">
    <location>
        <begin position="54"/>
        <end position="74"/>
    </location>
</feature>
<feature type="transmembrane region" description="Helical" evidence="2">
    <location>
        <begin position="86"/>
        <end position="107"/>
    </location>
</feature>
<evidence type="ECO:0000313" key="4">
    <source>
        <dbReference type="EMBL" id="VWB60545.1"/>
    </source>
</evidence>
<evidence type="ECO:0000313" key="5">
    <source>
        <dbReference type="Proteomes" id="UP000430232"/>
    </source>
</evidence>
<feature type="transmembrane region" description="Helical" evidence="2">
    <location>
        <begin position="277"/>
        <end position="294"/>
    </location>
</feature>
<feature type="region of interest" description="Disordered" evidence="1">
    <location>
        <begin position="1"/>
        <end position="26"/>
    </location>
</feature>